<dbReference type="RefSeq" id="WP_259695938.1">
    <property type="nucleotide sequence ID" value="NZ_MOBM01000024.1"/>
</dbReference>
<proteinExistence type="predicted"/>
<dbReference type="Proteomes" id="UP000284002">
    <property type="component" value="Unassembled WGS sequence"/>
</dbReference>
<evidence type="ECO:0008006" key="3">
    <source>
        <dbReference type="Google" id="ProtNLM"/>
    </source>
</evidence>
<gene>
    <name evidence="1" type="ORF">BK662_17855</name>
</gene>
<sequence length="176" mass="19502">MTSADWVNWWCGTWHWAHPGWHAQMLSAQGLEAGACDAVARSRQADLLASLGVVPSQPPVLDANVVLWLSLNTEQRQQALVLAKSICCAAVGAEATVSVRHDLWCRSLAKALRPGLWLDPQATDMRPLLGAWLGPMFWPRLRLGWAPGDVGELATDLPPNKLETLWRAVLWRVWTP</sequence>
<accession>A0A423HMP6</accession>
<organism evidence="1 2">
    <name type="scientific">Pseudomonas frederiksbergensis</name>
    <dbReference type="NCBI Taxonomy" id="104087"/>
    <lineage>
        <taxon>Bacteria</taxon>
        <taxon>Pseudomonadati</taxon>
        <taxon>Pseudomonadota</taxon>
        <taxon>Gammaproteobacteria</taxon>
        <taxon>Pseudomonadales</taxon>
        <taxon>Pseudomonadaceae</taxon>
        <taxon>Pseudomonas</taxon>
    </lineage>
</organism>
<evidence type="ECO:0000313" key="1">
    <source>
        <dbReference type="EMBL" id="RON14445.1"/>
    </source>
</evidence>
<dbReference type="AlphaFoldDB" id="A0A423HMP6"/>
<reference evidence="1 2" key="1">
    <citation type="submission" date="2016-10" db="EMBL/GenBank/DDBJ databases">
        <title>Comparative genome analysis of multiple Pseudomonas spp. focuses on biocontrol and plant growth promoting traits.</title>
        <authorList>
            <person name="Tao X.-Y."/>
            <person name="Taylor C.G."/>
        </authorList>
    </citation>
    <scope>NUCLEOTIDE SEQUENCE [LARGE SCALE GENOMIC DNA]</scope>
    <source>
        <strain evidence="1 2">36C6</strain>
    </source>
</reference>
<evidence type="ECO:0000313" key="2">
    <source>
        <dbReference type="Proteomes" id="UP000284002"/>
    </source>
</evidence>
<dbReference type="EMBL" id="MOBM01000024">
    <property type="protein sequence ID" value="RON14445.1"/>
    <property type="molecule type" value="Genomic_DNA"/>
</dbReference>
<protein>
    <recommendedName>
        <fullName evidence="3">Type III secretion protein</fullName>
    </recommendedName>
</protein>
<name>A0A423HMP6_9PSED</name>
<comment type="caution">
    <text evidence="1">The sequence shown here is derived from an EMBL/GenBank/DDBJ whole genome shotgun (WGS) entry which is preliminary data.</text>
</comment>